<feature type="compositionally biased region" description="Basic and acidic residues" evidence="1">
    <location>
        <begin position="347"/>
        <end position="360"/>
    </location>
</feature>
<dbReference type="PANTHER" id="PTHR38166">
    <property type="entry name" value="C2H2-TYPE DOMAIN-CONTAINING PROTEIN-RELATED"/>
    <property type="match status" value="1"/>
</dbReference>
<feature type="compositionally biased region" description="Basic and acidic residues" evidence="1">
    <location>
        <begin position="139"/>
        <end position="154"/>
    </location>
</feature>
<organism evidence="3">
    <name type="scientific">Chaetomium thermophilum (strain DSM 1495 / CBS 144.50 / IMI 039719)</name>
    <name type="common">Thermochaetoides thermophila</name>
    <dbReference type="NCBI Taxonomy" id="759272"/>
    <lineage>
        <taxon>Eukaryota</taxon>
        <taxon>Fungi</taxon>
        <taxon>Dikarya</taxon>
        <taxon>Ascomycota</taxon>
        <taxon>Pezizomycotina</taxon>
        <taxon>Sordariomycetes</taxon>
        <taxon>Sordariomycetidae</taxon>
        <taxon>Sordariales</taxon>
        <taxon>Chaetomiaceae</taxon>
        <taxon>Thermochaetoides</taxon>
    </lineage>
</organism>
<feature type="region of interest" description="Disordered" evidence="1">
    <location>
        <begin position="45"/>
        <end position="163"/>
    </location>
</feature>
<dbReference type="Gene3D" id="3.30.160.60">
    <property type="entry name" value="Classic Zinc Finger"/>
    <property type="match status" value="1"/>
</dbReference>
<dbReference type="HOGENOM" id="CLU_319850_0_0_1"/>
<sequence length="944" mass="102353">MEPAARGRSPGLARVTQKKLGGNTVVNIPYRPRKDAAYLRKTAAVGLEPAQKLKTARTAATPTPTPSCISSSPTPSSTRDYTSSPHPSASVDALSLSGTTPPSSPTMASFSRGLKTATPDSLKPSRPHLILTDTLGKSTPKDSDDEGKPRDQSFRRHHRNIGSIDSILSSTTYVNTHSECSRSESRFSQDIATETEDSDNETPPASQYHPSDHVGNVTHTPRASHSSGSSMSWNSEGQGQSVTEEEERLIDEISSWVLRNTFGKDIDDCASPYLVWDCTYRYIQELEAAANEGHLGFVQATSGQESPSSYGGGGTPGSSNNDNHYGEFCGKGKRKADGGSDDGNGPADRDNQRDEDRDKSSTPPPWSSKMNITNYSCPYRKRNPLRFNVRDYYVCATHSFADMSQLKKHIRAHHPPVQRNAGPFGCPRCLQGFASKADFDAHLRRPDPCVLSSDRNLSDPEDGITQKIISSLEARSMKNKIDNWRSLWKLLFPCDADDSIPDPYFVPVMEIFDLIDESKKFLHQLRDLLELQYRHVLSGANQALGIDLKIRQGLEKSVNTIYRWIETVVDTWEKNKVGTASPFTKTLIERATSSESSIGSTPKLLPPSPAPTPTVAAQAGSSNPAANTTTASGESPSTSGSAGFEGASLPARRRPNPPPKRIKRAELLPKLPPTQIPIPIQRARTPQAQRTTATPIRPARPVLPSQAMPAQTTTAASLNPVPAFQQTWEPPAVTMANTYPIATVSYSAPSETLQHPSLAPTHYSPMDVQQHQHQLEVQPFMSSEQQGDVMHADSMQRDLDGFRSSTSTLHASQLISTTPRSSLTSLQWMRDNRDSSQTLVEAHPPGRCRNLFCPSCNKTLPDDLTMQSPTGLHPVTTGAPNHHSFHTSGGLGPPFTTAPGTGDIPSFAEPVTAWGFDATAGTLHGGGGNGNLFGGGHHGPQEGY</sequence>
<dbReference type="RefSeq" id="XP_006694070.1">
    <property type="nucleotide sequence ID" value="XM_006694007.1"/>
</dbReference>
<feature type="compositionally biased region" description="Basic residues" evidence="1">
    <location>
        <begin position="651"/>
        <end position="663"/>
    </location>
</feature>
<gene>
    <name evidence="2" type="ORF">CTHT_0036410</name>
</gene>
<feature type="compositionally biased region" description="Low complexity" evidence="1">
    <location>
        <begin position="56"/>
        <end position="85"/>
    </location>
</feature>
<dbReference type="OMA" id="KWDEESA"/>
<dbReference type="eggNOG" id="ENOG502TC9C">
    <property type="taxonomic scope" value="Eukaryota"/>
</dbReference>
<dbReference type="EMBL" id="GL988041">
    <property type="protein sequence ID" value="EGS21774.1"/>
    <property type="molecule type" value="Genomic_DNA"/>
</dbReference>
<dbReference type="OrthoDB" id="610608at2759"/>
<evidence type="ECO:0000256" key="1">
    <source>
        <dbReference type="SAM" id="MobiDB-lite"/>
    </source>
</evidence>
<proteinExistence type="predicted"/>
<feature type="compositionally biased region" description="Low complexity" evidence="1">
    <location>
        <begin position="95"/>
        <end position="111"/>
    </location>
</feature>
<dbReference type="AlphaFoldDB" id="G0S7D0"/>
<feature type="region of interest" description="Disordered" evidence="1">
    <location>
        <begin position="178"/>
        <end position="247"/>
    </location>
</feature>
<protein>
    <recommendedName>
        <fullName evidence="4">C2H2-type domain-containing protein</fullName>
    </recommendedName>
</protein>
<evidence type="ECO:0000313" key="3">
    <source>
        <dbReference type="Proteomes" id="UP000008066"/>
    </source>
</evidence>
<dbReference type="Proteomes" id="UP000008066">
    <property type="component" value="Unassembled WGS sequence"/>
</dbReference>
<evidence type="ECO:0000313" key="2">
    <source>
        <dbReference type="EMBL" id="EGS21774.1"/>
    </source>
</evidence>
<accession>G0S7D0</accession>
<dbReference type="GeneID" id="18257679"/>
<dbReference type="KEGG" id="cthr:CTHT_0036410"/>
<feature type="region of interest" description="Disordered" evidence="1">
    <location>
        <begin position="591"/>
        <end position="663"/>
    </location>
</feature>
<feature type="region of interest" description="Disordered" evidence="1">
    <location>
        <begin position="300"/>
        <end position="373"/>
    </location>
</feature>
<feature type="region of interest" description="Disordered" evidence="1">
    <location>
        <begin position="1"/>
        <end position="27"/>
    </location>
</feature>
<name>G0S7D0_CHATD</name>
<evidence type="ECO:0008006" key="4">
    <source>
        <dbReference type="Google" id="ProtNLM"/>
    </source>
</evidence>
<feature type="compositionally biased region" description="Low complexity" evidence="1">
    <location>
        <begin position="224"/>
        <end position="235"/>
    </location>
</feature>
<dbReference type="STRING" id="759272.G0S7D0"/>
<dbReference type="PANTHER" id="PTHR38166:SF1">
    <property type="entry name" value="C2H2-TYPE DOMAIN-CONTAINING PROTEIN"/>
    <property type="match status" value="1"/>
</dbReference>
<feature type="compositionally biased region" description="Polar residues" evidence="1">
    <location>
        <begin position="619"/>
        <end position="641"/>
    </location>
</feature>
<reference evidence="2 3" key="1">
    <citation type="journal article" date="2011" name="Cell">
        <title>Insight into structure and assembly of the nuclear pore complex by utilizing the genome of a eukaryotic thermophile.</title>
        <authorList>
            <person name="Amlacher S."/>
            <person name="Sarges P."/>
            <person name="Flemming D."/>
            <person name="van Noort V."/>
            <person name="Kunze R."/>
            <person name="Devos D.P."/>
            <person name="Arumugam M."/>
            <person name="Bork P."/>
            <person name="Hurt E."/>
        </authorList>
    </citation>
    <scope>NUCLEOTIDE SEQUENCE [LARGE SCALE GENOMIC DNA]</scope>
    <source>
        <strain evidence="3">DSM 1495 / CBS 144.50 / IMI 039719</strain>
    </source>
</reference>
<keyword evidence="3" id="KW-1185">Reference proteome</keyword>